<feature type="active site" description="Proton acceptor" evidence="17">
    <location>
        <position position="341"/>
    </location>
</feature>
<evidence type="ECO:0000256" key="13">
    <source>
        <dbReference type="ARBA" id="ARBA00023136"/>
    </source>
</evidence>
<dbReference type="Pfam" id="PF17900">
    <property type="entry name" value="Peptidase_M1_N"/>
    <property type="match status" value="1"/>
</dbReference>
<feature type="signal peptide" evidence="22">
    <location>
        <begin position="1"/>
        <end position="15"/>
    </location>
</feature>
<proteinExistence type="inferred from homology"/>
<keyword evidence="15" id="KW-0325">Glycoprotein</keyword>
<evidence type="ECO:0000256" key="22">
    <source>
        <dbReference type="SAM" id="SignalP"/>
    </source>
</evidence>
<evidence type="ECO:0000256" key="17">
    <source>
        <dbReference type="PIRSR" id="PIRSR634016-1"/>
    </source>
</evidence>
<keyword evidence="10 20" id="KW-0378">Hydrolase</keyword>
<dbReference type="PANTHER" id="PTHR11533:SF290">
    <property type="entry name" value="AMINOPEPTIDASE"/>
    <property type="match status" value="1"/>
</dbReference>
<feature type="domain" description="ERAP1-like C-terminal" evidence="24">
    <location>
        <begin position="573"/>
        <end position="895"/>
    </location>
</feature>
<keyword evidence="13" id="KW-0472">Membrane</keyword>
<dbReference type="FunFam" id="2.60.40.1910:FF:000008">
    <property type="entry name" value="Aminopeptidase"/>
    <property type="match status" value="1"/>
</dbReference>
<evidence type="ECO:0000259" key="24">
    <source>
        <dbReference type="Pfam" id="PF11838"/>
    </source>
</evidence>
<evidence type="ECO:0000313" key="26">
    <source>
        <dbReference type="EMBL" id="CAG5041307.1"/>
    </source>
</evidence>
<evidence type="ECO:0000259" key="25">
    <source>
        <dbReference type="Pfam" id="PF17900"/>
    </source>
</evidence>
<feature type="binding site" evidence="18">
    <location>
        <position position="344"/>
    </location>
    <ligand>
        <name>Zn(2+)</name>
        <dbReference type="ChEBI" id="CHEBI:29105"/>
        <note>catalytic</note>
    </ligand>
</feature>
<dbReference type="CDD" id="cd09601">
    <property type="entry name" value="M1_APN-Q_like"/>
    <property type="match status" value="1"/>
</dbReference>
<evidence type="ECO:0000256" key="15">
    <source>
        <dbReference type="ARBA" id="ARBA00023180"/>
    </source>
</evidence>
<keyword evidence="16" id="KW-0449">Lipoprotein</keyword>
<evidence type="ECO:0000256" key="10">
    <source>
        <dbReference type="ARBA" id="ARBA00022801"/>
    </source>
</evidence>
<evidence type="ECO:0000256" key="9">
    <source>
        <dbReference type="ARBA" id="ARBA00022729"/>
    </source>
</evidence>
<feature type="binding site" evidence="18">
    <location>
        <position position="363"/>
    </location>
    <ligand>
        <name>Zn(2+)</name>
        <dbReference type="ChEBI" id="CHEBI:29105"/>
        <note>catalytic</note>
    </ligand>
</feature>
<evidence type="ECO:0000256" key="1">
    <source>
        <dbReference type="ARBA" id="ARBA00000098"/>
    </source>
</evidence>
<dbReference type="AlphaFoldDB" id="A0A8S3XX61"/>
<dbReference type="GO" id="GO:0005886">
    <property type="term" value="C:plasma membrane"/>
    <property type="evidence" value="ECO:0007669"/>
    <property type="project" value="UniProtKB-SubCell"/>
</dbReference>
<keyword evidence="7 20" id="KW-0645">Protease</keyword>
<dbReference type="OrthoDB" id="10031169at2759"/>
<dbReference type="Pfam" id="PF11838">
    <property type="entry name" value="ERAP1_C"/>
    <property type="match status" value="1"/>
</dbReference>
<feature type="compositionally biased region" description="Basic and acidic residues" evidence="21">
    <location>
        <begin position="937"/>
        <end position="946"/>
    </location>
</feature>
<evidence type="ECO:0000256" key="5">
    <source>
        <dbReference type="ARBA" id="ARBA00022475"/>
    </source>
</evidence>
<dbReference type="PANTHER" id="PTHR11533">
    <property type="entry name" value="PROTEASE M1 ZINC METALLOPROTEASE"/>
    <property type="match status" value="1"/>
</dbReference>
<evidence type="ECO:0000256" key="16">
    <source>
        <dbReference type="ARBA" id="ARBA00023288"/>
    </source>
</evidence>
<protein>
    <recommendedName>
        <fullName evidence="20">Aminopeptidase</fullName>
        <ecNumber evidence="20">3.4.11.-</ecNumber>
    </recommendedName>
</protein>
<dbReference type="FunFam" id="1.25.50.20:FF:000001">
    <property type="entry name" value="Aminopeptidase"/>
    <property type="match status" value="1"/>
</dbReference>
<evidence type="ECO:0000256" key="11">
    <source>
        <dbReference type="ARBA" id="ARBA00022833"/>
    </source>
</evidence>
<keyword evidence="11 18" id="KW-0862">Zinc</keyword>
<evidence type="ECO:0000256" key="20">
    <source>
        <dbReference type="RuleBase" id="RU364040"/>
    </source>
</evidence>
<dbReference type="InterPro" id="IPR034016">
    <property type="entry name" value="M1_APN-typ"/>
</dbReference>
<keyword evidence="5" id="KW-1003">Cell membrane</keyword>
<gene>
    <name evidence="26" type="ORF">PAPOLLO_LOCUS22096</name>
</gene>
<evidence type="ECO:0000256" key="21">
    <source>
        <dbReference type="SAM" id="MobiDB-lite"/>
    </source>
</evidence>
<comment type="similarity">
    <text evidence="3 20">Belongs to the peptidase M1 family.</text>
</comment>
<comment type="subcellular location">
    <subcellularLocation>
        <location evidence="2">Cell membrane</location>
        <topology evidence="2">Lipid-anchor</topology>
        <topology evidence="2">GPI-anchor</topology>
    </subcellularLocation>
</comment>
<dbReference type="GO" id="GO:0005737">
    <property type="term" value="C:cytoplasm"/>
    <property type="evidence" value="ECO:0007669"/>
    <property type="project" value="TreeGrafter"/>
</dbReference>
<keyword evidence="12 20" id="KW-0482">Metalloprotease</keyword>
<comment type="catalytic activity">
    <reaction evidence="1">
        <text>Release of an N-terminal amino acid, Xaa-|-Yaa- from a peptide, amide or arylamide. Xaa is preferably Ala, but may be most amino acids including Pro (slow action). When a terminal hydrophobic residue is followed by a prolyl residue, the two may be released as an intact Xaa-Pro dipeptide.</text>
        <dbReference type="EC" id="3.4.11.2"/>
    </reaction>
</comment>
<feature type="region of interest" description="Disordered" evidence="21">
    <location>
        <begin position="932"/>
        <end position="955"/>
    </location>
</feature>
<evidence type="ECO:0000256" key="2">
    <source>
        <dbReference type="ARBA" id="ARBA00004609"/>
    </source>
</evidence>
<accession>A0A8S3XX61</accession>
<keyword evidence="8 18" id="KW-0479">Metal-binding</keyword>
<feature type="chain" id="PRO_5035877018" description="Aminopeptidase" evidence="22">
    <location>
        <begin position="16"/>
        <end position="955"/>
    </location>
</feature>
<dbReference type="GO" id="GO:0043171">
    <property type="term" value="P:peptide catabolic process"/>
    <property type="evidence" value="ECO:0007669"/>
    <property type="project" value="TreeGrafter"/>
</dbReference>
<evidence type="ECO:0000256" key="19">
    <source>
        <dbReference type="PIRSR" id="PIRSR634016-4"/>
    </source>
</evidence>
<dbReference type="GO" id="GO:0005615">
    <property type="term" value="C:extracellular space"/>
    <property type="evidence" value="ECO:0007669"/>
    <property type="project" value="TreeGrafter"/>
</dbReference>
<dbReference type="GO" id="GO:0070006">
    <property type="term" value="F:metalloaminopeptidase activity"/>
    <property type="evidence" value="ECO:0007669"/>
    <property type="project" value="TreeGrafter"/>
</dbReference>
<evidence type="ECO:0000256" key="18">
    <source>
        <dbReference type="PIRSR" id="PIRSR634016-3"/>
    </source>
</evidence>
<dbReference type="FunFam" id="1.10.390.10:FF:000013">
    <property type="entry name" value="Aminopeptidase N"/>
    <property type="match status" value="1"/>
</dbReference>
<dbReference type="InterPro" id="IPR045357">
    <property type="entry name" value="Aminopeptidase_N-like_N"/>
</dbReference>
<evidence type="ECO:0000256" key="6">
    <source>
        <dbReference type="ARBA" id="ARBA00022622"/>
    </source>
</evidence>
<feature type="site" description="Transition state stabilizer" evidence="19">
    <location>
        <position position="425"/>
    </location>
</feature>
<keyword evidence="9 22" id="KW-0732">Signal</keyword>
<dbReference type="Proteomes" id="UP000691718">
    <property type="component" value="Unassembled WGS sequence"/>
</dbReference>
<dbReference type="GO" id="GO:0042277">
    <property type="term" value="F:peptide binding"/>
    <property type="evidence" value="ECO:0007669"/>
    <property type="project" value="TreeGrafter"/>
</dbReference>
<dbReference type="GO" id="GO:0006508">
    <property type="term" value="P:proteolysis"/>
    <property type="evidence" value="ECO:0007669"/>
    <property type="project" value="UniProtKB-KW"/>
</dbReference>
<dbReference type="GO" id="GO:0016285">
    <property type="term" value="F:alanyl aminopeptidase activity"/>
    <property type="evidence" value="ECO:0007669"/>
    <property type="project" value="UniProtKB-EC"/>
</dbReference>
<evidence type="ECO:0000256" key="7">
    <source>
        <dbReference type="ARBA" id="ARBA00022670"/>
    </source>
</evidence>
<evidence type="ECO:0000259" key="23">
    <source>
        <dbReference type="Pfam" id="PF01433"/>
    </source>
</evidence>
<name>A0A8S3XX61_PARAO</name>
<organism evidence="26 27">
    <name type="scientific">Parnassius apollo</name>
    <name type="common">Apollo butterfly</name>
    <name type="synonym">Papilio apollo</name>
    <dbReference type="NCBI Taxonomy" id="110799"/>
    <lineage>
        <taxon>Eukaryota</taxon>
        <taxon>Metazoa</taxon>
        <taxon>Ecdysozoa</taxon>
        <taxon>Arthropoda</taxon>
        <taxon>Hexapoda</taxon>
        <taxon>Insecta</taxon>
        <taxon>Pterygota</taxon>
        <taxon>Neoptera</taxon>
        <taxon>Endopterygota</taxon>
        <taxon>Lepidoptera</taxon>
        <taxon>Glossata</taxon>
        <taxon>Ditrysia</taxon>
        <taxon>Papilionoidea</taxon>
        <taxon>Papilionidae</taxon>
        <taxon>Parnassiinae</taxon>
        <taxon>Parnassini</taxon>
        <taxon>Parnassius</taxon>
        <taxon>Parnassius</taxon>
    </lineage>
</organism>
<comment type="cofactor">
    <cofactor evidence="18 20">
        <name>Zn(2+)</name>
        <dbReference type="ChEBI" id="CHEBI:29105"/>
    </cofactor>
    <text evidence="18 20">Binds 1 zinc ion per subunit.</text>
</comment>
<feature type="binding site" evidence="18">
    <location>
        <position position="340"/>
    </location>
    <ligand>
        <name>Zn(2+)</name>
        <dbReference type="ChEBI" id="CHEBI:29105"/>
        <note>catalytic</note>
    </ligand>
</feature>
<evidence type="ECO:0000256" key="14">
    <source>
        <dbReference type="ARBA" id="ARBA00023157"/>
    </source>
</evidence>
<keyword evidence="4 20" id="KW-0031">Aminopeptidase</keyword>
<evidence type="ECO:0000313" key="27">
    <source>
        <dbReference type="Proteomes" id="UP000691718"/>
    </source>
</evidence>
<reference evidence="26" key="1">
    <citation type="submission" date="2021-04" db="EMBL/GenBank/DDBJ databases">
        <authorList>
            <person name="Tunstrom K."/>
        </authorList>
    </citation>
    <scope>NUCLEOTIDE SEQUENCE</scope>
</reference>
<keyword evidence="6" id="KW-0336">GPI-anchor</keyword>
<evidence type="ECO:0000256" key="3">
    <source>
        <dbReference type="ARBA" id="ARBA00010136"/>
    </source>
</evidence>
<dbReference type="InterPro" id="IPR014782">
    <property type="entry name" value="Peptidase_M1_dom"/>
</dbReference>
<keyword evidence="14" id="KW-1015">Disulfide bond</keyword>
<dbReference type="EMBL" id="CAJQZP010001359">
    <property type="protein sequence ID" value="CAG5041307.1"/>
    <property type="molecule type" value="Genomic_DNA"/>
</dbReference>
<dbReference type="InterPro" id="IPR024571">
    <property type="entry name" value="ERAP1-like_C_dom"/>
</dbReference>
<evidence type="ECO:0000256" key="12">
    <source>
        <dbReference type="ARBA" id="ARBA00023049"/>
    </source>
</evidence>
<feature type="domain" description="Peptidase M1 membrane alanine aminopeptidase" evidence="23">
    <location>
        <begin position="268"/>
        <end position="491"/>
    </location>
</feature>
<dbReference type="GO" id="GO:0098552">
    <property type="term" value="C:side of membrane"/>
    <property type="evidence" value="ECO:0007669"/>
    <property type="project" value="UniProtKB-KW"/>
</dbReference>
<dbReference type="Pfam" id="PF01433">
    <property type="entry name" value="Peptidase_M1"/>
    <property type="match status" value="1"/>
</dbReference>
<evidence type="ECO:0000256" key="8">
    <source>
        <dbReference type="ARBA" id="ARBA00022723"/>
    </source>
</evidence>
<dbReference type="GO" id="GO:0008270">
    <property type="term" value="F:zinc ion binding"/>
    <property type="evidence" value="ECO:0007669"/>
    <property type="project" value="UniProtKB-UniRule"/>
</dbReference>
<sequence>MYLLLLVSLLGSVISVPLSIEDGATKNVNYEHYLLPGESYPTLYDVRLFLDPNVSESFNGDVSIRIIPVMNTNEIVIHAMEMQINSIIVTSDSNPQQNIFQNFSLATDDTHFLKISTSTPLIAAQPYTVQISYIGQYADNMFGIYLSTYEEPGVGTERLITSQLQPTFARRAFPCYDEPSYKAVFRTTIYAPPEYPVVRSNMPERTDLLKPDVEGFRKFEFQDTLVMSSYLVAYLVSKFEYVTNEQSPIYNIPFRVYSRPGTQNTSSFALDFGQRNMIALENYTEFAYAFPKMDKAAVPDFAAGAMENWGLVIYREIALLVQDGITTTSTKQNIGRIICHENTHMWFGNEVSPLTWTYTWLNEGFANFFENFATDLVLPEWRMMDQFVLLLQNVFQNDAVLSVNPMTHPVYTPSQIIGTFNAVAYQKSGSVIRMMQHFLTPEVFRKGLVIYLRNNSRRAVAPQELYTALQQALDESSHSIPYPISVILDRWTNQGGFPVLNVRRSAPSAESLFISQERFLTNRELSSTDRWHVPINLVLSTNADFSDTSPQAWVPPSYPAIAIDIPGLSNAEWYIINKQQTGYYRVNYDEENWQALAKVLNASHQTIHLLNRAQIVDDAFNLARNGRLNYVHAFEISRYLVAETDYIPWASANSALSYLEVVLSGSEAYDLFQTYMLELSNPLYESLGFEAQSTDEHVTAYHRNIILNINCRFGNENCVNRSQELLEEFRNNPSQRLDPDIQTTVFCSGLRGGDVDNFNFLWNQYLASTDSSEQSILLNALGCTSNAERRDFYLNQVIDDDSPVREQDKHTVVVSVINASPENMEVALDFVIEHFAEIQTRVQGLTGTTNILNAFARRLTTSGHSTKIDTFYNRHQSILSAGEQAGIAAIRENIQASIAWSDQHYDTGHTFGRPRSIVTDVKIRPCLGKGRYSNRAPKADRLDKGLSDNSSVPFR</sequence>
<dbReference type="EC" id="3.4.11.-" evidence="20"/>
<keyword evidence="27" id="KW-1185">Reference proteome</keyword>
<evidence type="ECO:0000256" key="4">
    <source>
        <dbReference type="ARBA" id="ARBA00022438"/>
    </source>
</evidence>
<feature type="domain" description="Aminopeptidase N-like N-terminal" evidence="25">
    <location>
        <begin position="41"/>
        <end position="231"/>
    </location>
</feature>
<comment type="caution">
    <text evidence="26">The sequence shown here is derived from an EMBL/GenBank/DDBJ whole genome shotgun (WGS) entry which is preliminary data.</text>
</comment>
<dbReference type="InterPro" id="IPR050344">
    <property type="entry name" value="Peptidase_M1_aminopeptidases"/>
</dbReference>